<keyword evidence="3" id="KW-1185">Reference proteome</keyword>
<dbReference type="Proteomes" id="UP000001072">
    <property type="component" value="Unassembled WGS sequence"/>
</dbReference>
<accession>F4RVE2</accession>
<feature type="compositionally biased region" description="Gly residues" evidence="1">
    <location>
        <begin position="123"/>
        <end position="138"/>
    </location>
</feature>
<feature type="region of interest" description="Disordered" evidence="1">
    <location>
        <begin position="73"/>
        <end position="174"/>
    </location>
</feature>
<dbReference type="HOGENOM" id="CLU_1661152_0_0_1"/>
<feature type="compositionally biased region" description="Polar residues" evidence="1">
    <location>
        <begin position="110"/>
        <end position="121"/>
    </location>
</feature>
<dbReference type="RefSeq" id="XP_007413132.1">
    <property type="nucleotide sequence ID" value="XM_007413070.1"/>
</dbReference>
<organism evidence="3">
    <name type="scientific">Melampsora larici-populina (strain 98AG31 / pathotype 3-4-7)</name>
    <name type="common">Poplar leaf rust fungus</name>
    <dbReference type="NCBI Taxonomy" id="747676"/>
    <lineage>
        <taxon>Eukaryota</taxon>
        <taxon>Fungi</taxon>
        <taxon>Dikarya</taxon>
        <taxon>Basidiomycota</taxon>
        <taxon>Pucciniomycotina</taxon>
        <taxon>Pucciniomycetes</taxon>
        <taxon>Pucciniales</taxon>
        <taxon>Melampsoraceae</taxon>
        <taxon>Melampsora</taxon>
    </lineage>
</organism>
<dbReference type="KEGG" id="mlr:MELLADRAFT_109125"/>
<dbReference type="VEuPathDB" id="FungiDB:MELLADRAFT_109125"/>
<evidence type="ECO:0000256" key="1">
    <source>
        <dbReference type="SAM" id="MobiDB-lite"/>
    </source>
</evidence>
<evidence type="ECO:0000313" key="2">
    <source>
        <dbReference type="EMBL" id="EGG03685.1"/>
    </source>
</evidence>
<dbReference type="AlphaFoldDB" id="F4RVE2"/>
<gene>
    <name evidence="2" type="ORF">MELLADRAFT_109125</name>
</gene>
<dbReference type="EMBL" id="GL883123">
    <property type="protein sequence ID" value="EGG03685.1"/>
    <property type="molecule type" value="Genomic_DNA"/>
</dbReference>
<reference evidence="3" key="1">
    <citation type="journal article" date="2011" name="Proc. Natl. Acad. Sci. U.S.A.">
        <title>Obligate biotrophy features unraveled by the genomic analysis of rust fungi.</title>
        <authorList>
            <person name="Duplessis S."/>
            <person name="Cuomo C.A."/>
            <person name="Lin Y.-C."/>
            <person name="Aerts A."/>
            <person name="Tisserant E."/>
            <person name="Veneault-Fourrey C."/>
            <person name="Joly D.L."/>
            <person name="Hacquard S."/>
            <person name="Amselem J."/>
            <person name="Cantarel B.L."/>
            <person name="Chiu R."/>
            <person name="Coutinho P.M."/>
            <person name="Feau N."/>
            <person name="Field M."/>
            <person name="Frey P."/>
            <person name="Gelhaye E."/>
            <person name="Goldberg J."/>
            <person name="Grabherr M.G."/>
            <person name="Kodira C.D."/>
            <person name="Kohler A."/>
            <person name="Kuees U."/>
            <person name="Lindquist E.A."/>
            <person name="Lucas S.M."/>
            <person name="Mago R."/>
            <person name="Mauceli E."/>
            <person name="Morin E."/>
            <person name="Murat C."/>
            <person name="Pangilinan J.L."/>
            <person name="Park R."/>
            <person name="Pearson M."/>
            <person name="Quesneville H."/>
            <person name="Rouhier N."/>
            <person name="Sakthikumar S."/>
            <person name="Salamov A.A."/>
            <person name="Schmutz J."/>
            <person name="Selles B."/>
            <person name="Shapiro H."/>
            <person name="Tanguay P."/>
            <person name="Tuskan G.A."/>
            <person name="Henrissat B."/>
            <person name="Van de Peer Y."/>
            <person name="Rouze P."/>
            <person name="Ellis J.G."/>
            <person name="Dodds P.N."/>
            <person name="Schein J.E."/>
            <person name="Zhong S."/>
            <person name="Hamelin R.C."/>
            <person name="Grigoriev I.V."/>
            <person name="Szabo L.J."/>
            <person name="Martin F."/>
        </authorList>
    </citation>
    <scope>NUCLEOTIDE SEQUENCE [LARGE SCALE GENOMIC DNA]</scope>
    <source>
        <strain evidence="3">98AG31 / pathotype 3-4-7</strain>
    </source>
</reference>
<name>F4RVE2_MELLP</name>
<evidence type="ECO:0000313" key="3">
    <source>
        <dbReference type="Proteomes" id="UP000001072"/>
    </source>
</evidence>
<proteinExistence type="predicted"/>
<protein>
    <submittedName>
        <fullName evidence="2">Uncharacterized protein</fullName>
    </submittedName>
</protein>
<sequence>MSNESSQHHVKIGKPVIKNEIFHSFNGRVWNEQAVSHHGTSGSGIQSGVVNGRRPRGYLGNNFDENYHKKQFHHAKQSNSYAQNTNSPYNNFHLQNQGYNNHPSYHPYQGNYQRNHHQNYANGRGGGQQGSGRGGNGNGRPAIGPGSFNRLMIEGGQSKGAENNRPVASGSGSK</sequence>
<feature type="compositionally biased region" description="Polar residues" evidence="1">
    <location>
        <begin position="77"/>
        <end position="103"/>
    </location>
</feature>
<dbReference type="InParanoid" id="F4RVE2"/>
<dbReference type="GeneID" id="18923662"/>